<name>A0A915EJY0_9BILA</name>
<accession>A0A915EJY0</accession>
<sequence>MQCLQLVVYIKCFQVVVYSCASKWSSTTVPQVVVYMQCFQVIVYMQCLSVLQVVVYNSASSGRQCLERSSTPVPPSGRLHTVRLQVVVFILCFQVCFKWSSTQVPQVVIYTSAPSGRLHAVPPSGRLHQVSPSGVKSNAFKWSSTSIASKLSSTSSVP</sequence>
<reference evidence="2" key="1">
    <citation type="submission" date="2022-11" db="UniProtKB">
        <authorList>
            <consortium name="WormBaseParasite"/>
        </authorList>
    </citation>
    <scope>IDENTIFICATION</scope>
</reference>
<dbReference type="AlphaFoldDB" id="A0A915EJY0"/>
<keyword evidence="1" id="KW-1185">Reference proteome</keyword>
<evidence type="ECO:0000313" key="2">
    <source>
        <dbReference type="WBParaSite" id="jg6750"/>
    </source>
</evidence>
<dbReference type="WBParaSite" id="jg6750">
    <property type="protein sequence ID" value="jg6750"/>
    <property type="gene ID" value="jg6750"/>
</dbReference>
<protein>
    <submittedName>
        <fullName evidence="2">Uncharacterized protein</fullName>
    </submittedName>
</protein>
<dbReference type="Proteomes" id="UP000887574">
    <property type="component" value="Unplaced"/>
</dbReference>
<organism evidence="1 2">
    <name type="scientific">Ditylenchus dipsaci</name>
    <dbReference type="NCBI Taxonomy" id="166011"/>
    <lineage>
        <taxon>Eukaryota</taxon>
        <taxon>Metazoa</taxon>
        <taxon>Ecdysozoa</taxon>
        <taxon>Nematoda</taxon>
        <taxon>Chromadorea</taxon>
        <taxon>Rhabditida</taxon>
        <taxon>Tylenchina</taxon>
        <taxon>Tylenchomorpha</taxon>
        <taxon>Sphaerularioidea</taxon>
        <taxon>Anguinidae</taxon>
        <taxon>Anguininae</taxon>
        <taxon>Ditylenchus</taxon>
    </lineage>
</organism>
<evidence type="ECO:0000313" key="1">
    <source>
        <dbReference type="Proteomes" id="UP000887574"/>
    </source>
</evidence>
<proteinExistence type="predicted"/>